<dbReference type="KEGG" id="ssyi:EKG83_20795"/>
<evidence type="ECO:0000259" key="4">
    <source>
        <dbReference type="Pfam" id="PF02775"/>
    </source>
</evidence>
<dbReference type="GO" id="GO:0033980">
    <property type="term" value="F:phosphonopyruvate decarboxylase activity"/>
    <property type="evidence" value="ECO:0007669"/>
    <property type="project" value="UniProtKB-EC"/>
</dbReference>
<reference evidence="7" key="1">
    <citation type="journal article" date="2021" name="Curr. Microbiol.">
        <title>Complete genome of nocamycin-producing strain Saccharothrix syringae NRRL B-16468 reveals the biosynthetic potential for secondary metabolites.</title>
        <authorList>
            <person name="Mo X."/>
            <person name="Yang S."/>
        </authorList>
    </citation>
    <scope>NUCLEOTIDE SEQUENCE [LARGE SCALE GENOMIC DNA]</scope>
    <source>
        <strain evidence="7">ATCC 51364 / DSM 43886 / JCM 6844 / KCTC 9398 / NBRC 14523 / NRRL B-16468 / INA 2240</strain>
    </source>
</reference>
<proteinExistence type="predicted"/>
<dbReference type="NCBIfam" id="TIGR03297">
    <property type="entry name" value="Ppyr-DeCO2ase"/>
    <property type="match status" value="1"/>
</dbReference>
<organism evidence="6 7">
    <name type="scientific">Saccharothrix syringae</name>
    <name type="common">Nocardiopsis syringae</name>
    <dbReference type="NCBI Taxonomy" id="103733"/>
    <lineage>
        <taxon>Bacteria</taxon>
        <taxon>Bacillati</taxon>
        <taxon>Actinomycetota</taxon>
        <taxon>Actinomycetes</taxon>
        <taxon>Pseudonocardiales</taxon>
        <taxon>Pseudonocardiaceae</taxon>
        <taxon>Saccharothrix</taxon>
    </lineage>
</organism>
<feature type="domain" description="Thiamine pyrophosphate enzyme N-terminal TPP-binding" evidence="5">
    <location>
        <begin position="7"/>
        <end position="92"/>
    </location>
</feature>
<dbReference type="EC" id="4.1.1.82" evidence="6"/>
<dbReference type="PANTHER" id="PTHR42818:SF1">
    <property type="entry name" value="SULFOPYRUVATE DECARBOXYLASE"/>
    <property type="match status" value="1"/>
</dbReference>
<evidence type="ECO:0000313" key="6">
    <source>
        <dbReference type="EMBL" id="QFZ19546.1"/>
    </source>
</evidence>
<name>A0A5Q0GZZ5_SACSY</name>
<accession>A0A5Q0GZZ5</accession>
<evidence type="ECO:0000313" key="7">
    <source>
        <dbReference type="Proteomes" id="UP000325787"/>
    </source>
</evidence>
<protein>
    <submittedName>
        <fullName evidence="6">Phosphonopyruvate decarboxylase</fullName>
        <ecNumber evidence="6">4.1.1.82</ecNumber>
    </submittedName>
</protein>
<dbReference type="AlphaFoldDB" id="A0A5Q0GZZ5"/>
<dbReference type="SUPFAM" id="SSF52518">
    <property type="entry name" value="Thiamin diphosphate-binding fold (THDP-binding)"/>
    <property type="match status" value="2"/>
</dbReference>
<dbReference type="Pfam" id="PF02775">
    <property type="entry name" value="TPP_enzyme_C"/>
    <property type="match status" value="1"/>
</dbReference>
<dbReference type="GO" id="GO:0032923">
    <property type="term" value="P:organic phosphonate biosynthetic process"/>
    <property type="evidence" value="ECO:0007669"/>
    <property type="project" value="InterPro"/>
</dbReference>
<dbReference type="EMBL" id="CP034550">
    <property type="protein sequence ID" value="QFZ19546.1"/>
    <property type="molecule type" value="Genomic_DNA"/>
</dbReference>
<sequence length="368" mass="37304">MIPVGEFVDALDAHGIGHHTGVPCSYLAGPIAHLSRRGRYLPAANEGAAVALAAGAWAGGTPTAVFAQNSGLGNMINPLTSLVLPYRLPLLVFLSLRGWPDPDADEPQHRVMGRATHRLLDTLGVPHWTLAGDLAAVLAPAVEAASRGGPAFVLVPKGAIGRAEPGTAPGPPRPAGLPTRAEGIAMVVDRLPGALVVATTGYTSRELFGLADCERFFYMQGSMGHAGAFGLGVVLAQGDRRHVVVLDGDGAALMHLGSMSAVGAAAPTRLVHVIFDNGVYESTGGQPTSSATTSFRQVGAAVGYRTAVECASRDEVGRALDAAAGSPGPHLVVIRVAAGAGGVPPRATSAVPAPQIHARFAAAAAAAP</sequence>
<evidence type="ECO:0000259" key="5">
    <source>
        <dbReference type="Pfam" id="PF02776"/>
    </source>
</evidence>
<evidence type="ECO:0000256" key="3">
    <source>
        <dbReference type="ARBA" id="ARBA00023239"/>
    </source>
</evidence>
<dbReference type="CDD" id="cd07035">
    <property type="entry name" value="TPP_PYR_POX_like"/>
    <property type="match status" value="1"/>
</dbReference>
<keyword evidence="6" id="KW-0670">Pyruvate</keyword>
<dbReference type="Gene3D" id="3.40.50.970">
    <property type="match status" value="2"/>
</dbReference>
<keyword evidence="7" id="KW-1185">Reference proteome</keyword>
<dbReference type="GO" id="GO:0030976">
    <property type="term" value="F:thiamine pyrophosphate binding"/>
    <property type="evidence" value="ECO:0007669"/>
    <property type="project" value="InterPro"/>
</dbReference>
<gene>
    <name evidence="6" type="primary">aepY</name>
    <name evidence="6" type="ORF">EKG83_20795</name>
</gene>
<keyword evidence="2" id="KW-0786">Thiamine pyrophosphate</keyword>
<keyword evidence="3 6" id="KW-0456">Lyase</keyword>
<dbReference type="OrthoDB" id="9785953at2"/>
<dbReference type="RefSeq" id="WP_033431757.1">
    <property type="nucleotide sequence ID" value="NZ_CP034550.1"/>
</dbReference>
<keyword evidence="1" id="KW-0210">Decarboxylase</keyword>
<dbReference type="InterPro" id="IPR012001">
    <property type="entry name" value="Thiamin_PyroP_enz_TPP-bd_dom"/>
</dbReference>
<evidence type="ECO:0000256" key="2">
    <source>
        <dbReference type="ARBA" id="ARBA00023052"/>
    </source>
</evidence>
<dbReference type="InterPro" id="IPR029061">
    <property type="entry name" value="THDP-binding"/>
</dbReference>
<evidence type="ECO:0000256" key="1">
    <source>
        <dbReference type="ARBA" id="ARBA00022793"/>
    </source>
</evidence>
<dbReference type="PANTHER" id="PTHR42818">
    <property type="entry name" value="SULFOPYRUVATE DECARBOXYLASE SUBUNIT ALPHA"/>
    <property type="match status" value="1"/>
</dbReference>
<dbReference type="Proteomes" id="UP000325787">
    <property type="component" value="Chromosome"/>
</dbReference>
<dbReference type="InterPro" id="IPR051818">
    <property type="entry name" value="TPP_dependent_decarboxylase"/>
</dbReference>
<dbReference type="InterPro" id="IPR011766">
    <property type="entry name" value="TPP_enzyme_TPP-bd"/>
</dbReference>
<feature type="domain" description="Thiamine pyrophosphate enzyme TPP-binding" evidence="4">
    <location>
        <begin position="219"/>
        <end position="334"/>
    </location>
</feature>
<dbReference type="GO" id="GO:0000287">
    <property type="term" value="F:magnesium ion binding"/>
    <property type="evidence" value="ECO:0007669"/>
    <property type="project" value="UniProtKB-ARBA"/>
</dbReference>
<dbReference type="InterPro" id="IPR017684">
    <property type="entry name" value="Phosphono-pyrv_decarboxylase"/>
</dbReference>
<dbReference type="Pfam" id="PF02776">
    <property type="entry name" value="TPP_enzyme_N"/>
    <property type="match status" value="1"/>
</dbReference>